<dbReference type="AlphaFoldDB" id="A0A7W6GKF6"/>
<feature type="non-terminal residue" evidence="1">
    <location>
        <position position="1"/>
    </location>
</feature>
<sequence length="31" mass="3320">GLSFWHYLGDRLGIGSPEVIPPLATLIVARA</sequence>
<reference evidence="1 2" key="1">
    <citation type="submission" date="2020-08" db="EMBL/GenBank/DDBJ databases">
        <title>Genomic Encyclopedia of Type Strains, Phase IV (KMG-IV): sequencing the most valuable type-strain genomes for metagenomic binning, comparative biology and taxonomic classification.</title>
        <authorList>
            <person name="Goeker M."/>
        </authorList>
    </citation>
    <scope>NUCLEOTIDE SEQUENCE [LARGE SCALE GENOMIC DNA]</scope>
    <source>
        <strain evidence="1 2">DSM 100211</strain>
    </source>
</reference>
<evidence type="ECO:0000313" key="1">
    <source>
        <dbReference type="EMBL" id="MBB3978605.1"/>
    </source>
</evidence>
<protein>
    <submittedName>
        <fullName evidence="1">Uncharacterized protein</fullName>
    </submittedName>
</protein>
<proteinExistence type="predicted"/>
<dbReference type="EMBL" id="JACIEE010000007">
    <property type="protein sequence ID" value="MBB3978605.1"/>
    <property type="molecule type" value="Genomic_DNA"/>
</dbReference>
<organism evidence="1 2">
    <name type="scientific">Mycoplana azooxidifex</name>
    <dbReference type="NCBI Taxonomy" id="1636188"/>
    <lineage>
        <taxon>Bacteria</taxon>
        <taxon>Pseudomonadati</taxon>
        <taxon>Pseudomonadota</taxon>
        <taxon>Alphaproteobacteria</taxon>
        <taxon>Hyphomicrobiales</taxon>
        <taxon>Rhizobiaceae</taxon>
        <taxon>Mycoplana</taxon>
    </lineage>
</organism>
<name>A0A7W6GKF6_9HYPH</name>
<accession>A0A7W6GKF6</accession>
<keyword evidence="2" id="KW-1185">Reference proteome</keyword>
<gene>
    <name evidence="1" type="ORF">GGQ64_003839</name>
</gene>
<comment type="caution">
    <text evidence="1">The sequence shown here is derived from an EMBL/GenBank/DDBJ whole genome shotgun (WGS) entry which is preliminary data.</text>
</comment>
<dbReference type="Proteomes" id="UP000574761">
    <property type="component" value="Unassembled WGS sequence"/>
</dbReference>
<evidence type="ECO:0000313" key="2">
    <source>
        <dbReference type="Proteomes" id="UP000574761"/>
    </source>
</evidence>